<dbReference type="Proteomes" id="UP000799537">
    <property type="component" value="Unassembled WGS sequence"/>
</dbReference>
<gene>
    <name evidence="2" type="ORF">M409DRAFT_30468</name>
</gene>
<organism evidence="2 3">
    <name type="scientific">Zasmidium cellare ATCC 36951</name>
    <dbReference type="NCBI Taxonomy" id="1080233"/>
    <lineage>
        <taxon>Eukaryota</taxon>
        <taxon>Fungi</taxon>
        <taxon>Dikarya</taxon>
        <taxon>Ascomycota</taxon>
        <taxon>Pezizomycotina</taxon>
        <taxon>Dothideomycetes</taxon>
        <taxon>Dothideomycetidae</taxon>
        <taxon>Mycosphaerellales</taxon>
        <taxon>Mycosphaerellaceae</taxon>
        <taxon>Zasmidium</taxon>
    </lineage>
</organism>
<name>A0A6A6BYB0_ZASCE</name>
<keyword evidence="3" id="KW-1185">Reference proteome</keyword>
<evidence type="ECO:0000313" key="2">
    <source>
        <dbReference type="EMBL" id="KAF2159048.1"/>
    </source>
</evidence>
<evidence type="ECO:0000313" key="3">
    <source>
        <dbReference type="Proteomes" id="UP000799537"/>
    </source>
</evidence>
<reference evidence="2" key="1">
    <citation type="journal article" date="2020" name="Stud. Mycol.">
        <title>101 Dothideomycetes genomes: a test case for predicting lifestyles and emergence of pathogens.</title>
        <authorList>
            <person name="Haridas S."/>
            <person name="Albert R."/>
            <person name="Binder M."/>
            <person name="Bloem J."/>
            <person name="Labutti K."/>
            <person name="Salamov A."/>
            <person name="Andreopoulos B."/>
            <person name="Baker S."/>
            <person name="Barry K."/>
            <person name="Bills G."/>
            <person name="Bluhm B."/>
            <person name="Cannon C."/>
            <person name="Castanera R."/>
            <person name="Culley D."/>
            <person name="Daum C."/>
            <person name="Ezra D."/>
            <person name="Gonzalez J."/>
            <person name="Henrissat B."/>
            <person name="Kuo A."/>
            <person name="Liang C."/>
            <person name="Lipzen A."/>
            <person name="Lutzoni F."/>
            <person name="Magnuson J."/>
            <person name="Mondo S."/>
            <person name="Nolan M."/>
            <person name="Ohm R."/>
            <person name="Pangilinan J."/>
            <person name="Park H.-J."/>
            <person name="Ramirez L."/>
            <person name="Alfaro M."/>
            <person name="Sun H."/>
            <person name="Tritt A."/>
            <person name="Yoshinaga Y."/>
            <person name="Zwiers L.-H."/>
            <person name="Turgeon B."/>
            <person name="Goodwin S."/>
            <person name="Spatafora J."/>
            <person name="Crous P."/>
            <person name="Grigoriev I."/>
        </authorList>
    </citation>
    <scope>NUCLEOTIDE SEQUENCE</scope>
    <source>
        <strain evidence="2">ATCC 36951</strain>
    </source>
</reference>
<accession>A0A6A6BYB0</accession>
<feature type="region of interest" description="Disordered" evidence="1">
    <location>
        <begin position="41"/>
        <end position="130"/>
    </location>
</feature>
<dbReference type="EMBL" id="ML993643">
    <property type="protein sequence ID" value="KAF2159048.1"/>
    <property type="molecule type" value="Genomic_DNA"/>
</dbReference>
<evidence type="ECO:0000256" key="1">
    <source>
        <dbReference type="SAM" id="MobiDB-lite"/>
    </source>
</evidence>
<protein>
    <submittedName>
        <fullName evidence="2">Uncharacterized protein</fullName>
    </submittedName>
</protein>
<dbReference type="GeneID" id="54563209"/>
<dbReference type="AlphaFoldDB" id="A0A6A6BYB0"/>
<dbReference type="RefSeq" id="XP_033659937.1">
    <property type="nucleotide sequence ID" value="XM_033809937.1"/>
</dbReference>
<proteinExistence type="predicted"/>
<feature type="compositionally biased region" description="Basic residues" evidence="1">
    <location>
        <begin position="96"/>
        <end position="114"/>
    </location>
</feature>
<feature type="compositionally biased region" description="Acidic residues" evidence="1">
    <location>
        <begin position="60"/>
        <end position="70"/>
    </location>
</feature>
<sequence>MSPPNGIDLEDDPLMQHLLKRKKRLEELEEYNGLEALLKKKRAVREEAKRTPALRTSTDLDFDDDIEASDPAEKPTQQENAQSNVGEEDVTDRWARKSKRGRRRARSAMRRRALKAQQQQQEQPIVQGAR</sequence>
<feature type="compositionally biased region" description="Polar residues" evidence="1">
    <location>
        <begin position="75"/>
        <end position="85"/>
    </location>
</feature>